<dbReference type="Proteomes" id="UP000663829">
    <property type="component" value="Unassembled WGS sequence"/>
</dbReference>
<name>A0A815I7E7_9BILA</name>
<accession>A0A815I7E7</accession>
<keyword evidence="1" id="KW-0812">Transmembrane</keyword>
<reference evidence="2" key="1">
    <citation type="submission" date="2021-02" db="EMBL/GenBank/DDBJ databases">
        <authorList>
            <person name="Nowell W R."/>
        </authorList>
    </citation>
    <scope>NUCLEOTIDE SEQUENCE</scope>
</reference>
<evidence type="ECO:0000313" key="3">
    <source>
        <dbReference type="EMBL" id="CAF4237310.1"/>
    </source>
</evidence>
<dbReference type="EMBL" id="CAJOBC010069378">
    <property type="protein sequence ID" value="CAF4237310.1"/>
    <property type="molecule type" value="Genomic_DNA"/>
</dbReference>
<feature type="transmembrane region" description="Helical" evidence="1">
    <location>
        <begin position="69"/>
        <end position="85"/>
    </location>
</feature>
<feature type="transmembrane region" description="Helical" evidence="1">
    <location>
        <begin position="30"/>
        <end position="49"/>
    </location>
</feature>
<evidence type="ECO:0000313" key="2">
    <source>
        <dbReference type="EMBL" id="CAF1360013.1"/>
    </source>
</evidence>
<evidence type="ECO:0000256" key="1">
    <source>
        <dbReference type="SAM" id="Phobius"/>
    </source>
</evidence>
<protein>
    <submittedName>
        <fullName evidence="2">Uncharacterized protein</fullName>
    </submittedName>
</protein>
<keyword evidence="1" id="KW-1133">Transmembrane helix</keyword>
<feature type="non-terminal residue" evidence="2">
    <location>
        <position position="1"/>
    </location>
</feature>
<dbReference type="OrthoDB" id="9998186at2759"/>
<comment type="caution">
    <text evidence="2">The sequence shown here is derived from an EMBL/GenBank/DDBJ whole genome shotgun (WGS) entry which is preliminary data.</text>
</comment>
<evidence type="ECO:0000313" key="4">
    <source>
        <dbReference type="Proteomes" id="UP000663829"/>
    </source>
</evidence>
<gene>
    <name evidence="2" type="ORF">GPM918_LOCUS31331</name>
    <name evidence="3" type="ORF">SRO942_LOCUS31969</name>
</gene>
<organism evidence="2 4">
    <name type="scientific">Didymodactylos carnosus</name>
    <dbReference type="NCBI Taxonomy" id="1234261"/>
    <lineage>
        <taxon>Eukaryota</taxon>
        <taxon>Metazoa</taxon>
        <taxon>Spiralia</taxon>
        <taxon>Gnathifera</taxon>
        <taxon>Rotifera</taxon>
        <taxon>Eurotatoria</taxon>
        <taxon>Bdelloidea</taxon>
        <taxon>Philodinida</taxon>
        <taxon>Philodinidae</taxon>
        <taxon>Didymodactylos</taxon>
    </lineage>
</organism>
<dbReference type="EMBL" id="CAJNOQ010015356">
    <property type="protein sequence ID" value="CAF1360013.1"/>
    <property type="molecule type" value="Genomic_DNA"/>
</dbReference>
<sequence length="95" mass="11231">LLIILILKKVDLIFELYDTTKISPYKWSKLFILMSVGINCFLLGLHYHFENINTQLCSQNSKIIRIENLSTYIIINVMEVSYLLFDFMKHDKDAQ</sequence>
<keyword evidence="4" id="KW-1185">Reference proteome</keyword>
<proteinExistence type="predicted"/>
<dbReference type="Proteomes" id="UP000681722">
    <property type="component" value="Unassembled WGS sequence"/>
</dbReference>
<keyword evidence="1" id="KW-0472">Membrane</keyword>
<dbReference type="AlphaFoldDB" id="A0A815I7E7"/>